<feature type="transmembrane region" description="Helical" evidence="1">
    <location>
        <begin position="185"/>
        <end position="209"/>
    </location>
</feature>
<evidence type="ECO:0000313" key="2">
    <source>
        <dbReference type="EMBL" id="OBA22848.1"/>
    </source>
</evidence>
<dbReference type="AlphaFoldDB" id="A0A1A0HG63"/>
<evidence type="ECO:0000313" key="3">
    <source>
        <dbReference type="Proteomes" id="UP000092555"/>
    </source>
</evidence>
<gene>
    <name evidence="2" type="ORF">METBIDRAFT_9198</name>
</gene>
<accession>A0A1A0HG63</accession>
<dbReference type="GeneID" id="30032307"/>
<protein>
    <submittedName>
        <fullName evidence="2">Uncharacterized protein</fullName>
    </submittedName>
</protein>
<evidence type="ECO:0000256" key="1">
    <source>
        <dbReference type="SAM" id="Phobius"/>
    </source>
</evidence>
<name>A0A1A0HG63_9ASCO</name>
<dbReference type="RefSeq" id="XP_018713329.1">
    <property type="nucleotide sequence ID" value="XM_018859332.1"/>
</dbReference>
<keyword evidence="1" id="KW-1133">Transmembrane helix</keyword>
<sequence>MKSSPDEDWSIISSSDYEEDLASSLSVSRQNGGKNSTENYELDMASASVSTVRPLSQSGNLAGSRFLDSLGCSQGGAPGLGLRGAPGANGASDRGPGGAEPILAPAAPWSLRLAQLLAPYSAARRAAACGLQSLRESNVNLKSRLRKMFHPSLARMRSRCERFSQPRLRSALLATVAVLEAQEHLLVYFAILAVVATCAGGVLGANLLVSRHLYAGPARTWGSFKQSKSGSCEAGNSCVRVCLWVQRAFDLLATIGGQCSEKTRGALDWVLYEDIQEKQGWFGHNMRARKLRFGRLAVQMNTHLNVAWNSLQGLRTAQAYAEFRDMFSAQNFSRARGFVRARASALAASLDMEARLAQWRCGLGLFATQTLHAYKTFSVKSWKHISSASQIGWDFGSRTLRTALESAKKRTQVENTEDLKKMFLRQSQVLRGSLVEKYERISAEALGLGASFLLMASKYQTRIDSVEKRARMFDSVKQASQGKVNLWTRRIQVAALEAFRLSRNMTELAS</sequence>
<dbReference type="EMBL" id="LXTC01000001">
    <property type="protein sequence ID" value="OBA22848.1"/>
    <property type="molecule type" value="Genomic_DNA"/>
</dbReference>
<proteinExistence type="predicted"/>
<keyword evidence="1" id="KW-0812">Transmembrane</keyword>
<keyword evidence="3" id="KW-1185">Reference proteome</keyword>
<organism evidence="2 3">
    <name type="scientific">Metschnikowia bicuspidata var. bicuspidata NRRL YB-4993</name>
    <dbReference type="NCBI Taxonomy" id="869754"/>
    <lineage>
        <taxon>Eukaryota</taxon>
        <taxon>Fungi</taxon>
        <taxon>Dikarya</taxon>
        <taxon>Ascomycota</taxon>
        <taxon>Saccharomycotina</taxon>
        <taxon>Pichiomycetes</taxon>
        <taxon>Metschnikowiaceae</taxon>
        <taxon>Metschnikowia</taxon>
    </lineage>
</organism>
<dbReference type="Proteomes" id="UP000092555">
    <property type="component" value="Unassembled WGS sequence"/>
</dbReference>
<dbReference type="OrthoDB" id="4077766at2759"/>
<comment type="caution">
    <text evidence="2">The sequence shown here is derived from an EMBL/GenBank/DDBJ whole genome shotgun (WGS) entry which is preliminary data.</text>
</comment>
<keyword evidence="1" id="KW-0472">Membrane</keyword>
<reference evidence="2 3" key="1">
    <citation type="submission" date="2016-05" db="EMBL/GenBank/DDBJ databases">
        <title>Comparative genomics of biotechnologically important yeasts.</title>
        <authorList>
            <consortium name="DOE Joint Genome Institute"/>
            <person name="Riley R."/>
            <person name="Haridas S."/>
            <person name="Wolfe K.H."/>
            <person name="Lopes M.R."/>
            <person name="Hittinger C.T."/>
            <person name="Goker M."/>
            <person name="Salamov A."/>
            <person name="Wisecaver J."/>
            <person name="Long T.M."/>
            <person name="Aerts A.L."/>
            <person name="Barry K."/>
            <person name="Choi C."/>
            <person name="Clum A."/>
            <person name="Coughlan A.Y."/>
            <person name="Deshpande S."/>
            <person name="Douglass A.P."/>
            <person name="Hanson S.J."/>
            <person name="Klenk H.-P."/>
            <person name="LaButti K."/>
            <person name="Lapidus A."/>
            <person name="Lindquist E."/>
            <person name="Lipzen A."/>
            <person name="Meier-kolthoff J.P."/>
            <person name="Ohm R.A."/>
            <person name="Otillar R.P."/>
            <person name="Pangilinan J."/>
            <person name="Peng Y."/>
            <person name="Rokas A."/>
            <person name="Rosa C.A."/>
            <person name="Scheuner C."/>
            <person name="Sibirny A.A."/>
            <person name="Slot J.C."/>
            <person name="Stielow J.B."/>
            <person name="Sun H."/>
            <person name="Kurtzman C.P."/>
            <person name="Blackwell M."/>
            <person name="Grigoriev I.V."/>
            <person name="Jeffries T.W."/>
        </authorList>
    </citation>
    <scope>NUCLEOTIDE SEQUENCE [LARGE SCALE GENOMIC DNA]</scope>
    <source>
        <strain evidence="2 3">NRRL YB-4993</strain>
    </source>
</reference>